<keyword evidence="10" id="KW-0406">Ion transport</keyword>
<dbReference type="GO" id="GO:0008199">
    <property type="term" value="F:ferric iron binding"/>
    <property type="evidence" value="ECO:0007669"/>
    <property type="project" value="InterPro"/>
</dbReference>
<dbReference type="GO" id="GO:0006879">
    <property type="term" value="P:intracellular iron ion homeostasis"/>
    <property type="evidence" value="ECO:0007669"/>
    <property type="project" value="UniProtKB-KW"/>
</dbReference>
<evidence type="ECO:0000313" key="13">
    <source>
        <dbReference type="EMBL" id="CAD9037171.1"/>
    </source>
</evidence>
<evidence type="ECO:0000256" key="7">
    <source>
        <dbReference type="ARBA" id="ARBA00022946"/>
    </source>
</evidence>
<accession>A0A7S1NTD8</accession>
<keyword evidence="11" id="KW-0496">Mitochondrion</keyword>
<dbReference type="Gene3D" id="3.30.920.10">
    <property type="entry name" value="Frataxin/CyaY"/>
    <property type="match status" value="1"/>
</dbReference>
<dbReference type="NCBIfam" id="TIGR03422">
    <property type="entry name" value="mito_frataxin"/>
    <property type="match status" value="1"/>
</dbReference>
<dbReference type="PANTHER" id="PTHR16821">
    <property type="entry name" value="FRATAXIN"/>
    <property type="match status" value="1"/>
</dbReference>
<evidence type="ECO:0000256" key="3">
    <source>
        <dbReference type="ARBA" id="ARBA00013107"/>
    </source>
</evidence>
<dbReference type="EC" id="1.16.3.1" evidence="3"/>
<sequence length="153" mass="17204">MHALRRLAHASSMCRRPCVMAPVCKMPFSISAVRLAPDYLQQCDDALESIHNVVDELSDGKLSDHVDDIIYDSGVLSIQLKNVGTYVLNRQAPNKQIWLSSPVSGPYHYDMVCSSTGAVRWLDTKDQHNLGDKLRKEFKDLYGDDVEFFVGES</sequence>
<evidence type="ECO:0000256" key="9">
    <source>
        <dbReference type="ARBA" id="ARBA00023004"/>
    </source>
</evidence>
<proteinExistence type="inferred from homology"/>
<dbReference type="GO" id="GO:0008198">
    <property type="term" value="F:ferrous iron binding"/>
    <property type="evidence" value="ECO:0007669"/>
    <property type="project" value="TreeGrafter"/>
</dbReference>
<dbReference type="PROSITE" id="PS01344">
    <property type="entry name" value="FRATAXIN_1"/>
    <property type="match status" value="1"/>
</dbReference>
<keyword evidence="5" id="KW-0813">Transport</keyword>
<evidence type="ECO:0000256" key="6">
    <source>
        <dbReference type="ARBA" id="ARBA00022496"/>
    </source>
</evidence>
<evidence type="ECO:0000256" key="11">
    <source>
        <dbReference type="ARBA" id="ARBA00023128"/>
    </source>
</evidence>
<evidence type="ECO:0000256" key="5">
    <source>
        <dbReference type="ARBA" id="ARBA00022448"/>
    </source>
</evidence>
<comment type="catalytic activity">
    <reaction evidence="12">
        <text>4 Fe(2+) + O2 + 4 H(+) = 4 Fe(3+) + 2 H2O</text>
        <dbReference type="Rhea" id="RHEA:11148"/>
        <dbReference type="ChEBI" id="CHEBI:15377"/>
        <dbReference type="ChEBI" id="CHEBI:15378"/>
        <dbReference type="ChEBI" id="CHEBI:15379"/>
        <dbReference type="ChEBI" id="CHEBI:29033"/>
        <dbReference type="ChEBI" id="CHEBI:29034"/>
        <dbReference type="EC" id="1.16.3.1"/>
    </reaction>
</comment>
<dbReference type="SMART" id="SM01219">
    <property type="entry name" value="Frataxin_Cyay"/>
    <property type="match status" value="1"/>
</dbReference>
<keyword evidence="4" id="KW-0409">Iron storage</keyword>
<dbReference type="GO" id="GO:0051537">
    <property type="term" value="F:2 iron, 2 sulfur cluster binding"/>
    <property type="evidence" value="ECO:0007669"/>
    <property type="project" value="TreeGrafter"/>
</dbReference>
<dbReference type="GO" id="GO:0034986">
    <property type="term" value="F:iron chaperone activity"/>
    <property type="evidence" value="ECO:0007669"/>
    <property type="project" value="TreeGrafter"/>
</dbReference>
<keyword evidence="7" id="KW-0809">Transit peptide</keyword>
<keyword evidence="9" id="KW-0408">Iron</keyword>
<dbReference type="NCBIfam" id="TIGR03421">
    <property type="entry name" value="FeS_CyaY"/>
    <property type="match status" value="1"/>
</dbReference>
<dbReference type="GO" id="GO:0016226">
    <property type="term" value="P:iron-sulfur cluster assembly"/>
    <property type="evidence" value="ECO:0007669"/>
    <property type="project" value="InterPro"/>
</dbReference>
<evidence type="ECO:0000256" key="4">
    <source>
        <dbReference type="ARBA" id="ARBA00022434"/>
    </source>
</evidence>
<dbReference type="InterPro" id="IPR002908">
    <property type="entry name" value="Frataxin/CyaY"/>
</dbReference>
<dbReference type="PROSITE" id="PS50810">
    <property type="entry name" value="FRATAXIN_2"/>
    <property type="match status" value="1"/>
</dbReference>
<dbReference type="AlphaFoldDB" id="A0A7S1NTD8"/>
<keyword evidence="6" id="KW-0410">Iron transport</keyword>
<dbReference type="InterPro" id="IPR017789">
    <property type="entry name" value="Frataxin"/>
</dbReference>
<name>A0A7S1NTD8_9EUGL</name>
<evidence type="ECO:0000256" key="1">
    <source>
        <dbReference type="ARBA" id="ARBA00004173"/>
    </source>
</evidence>
<evidence type="ECO:0000256" key="10">
    <source>
        <dbReference type="ARBA" id="ARBA00023065"/>
    </source>
</evidence>
<dbReference type="SUPFAM" id="SSF55387">
    <property type="entry name" value="Frataxin/Nqo15-like"/>
    <property type="match status" value="1"/>
</dbReference>
<evidence type="ECO:0000256" key="8">
    <source>
        <dbReference type="ARBA" id="ARBA00023002"/>
    </source>
</evidence>
<keyword evidence="8" id="KW-0560">Oxidoreductase</keyword>
<evidence type="ECO:0000256" key="2">
    <source>
        <dbReference type="ARBA" id="ARBA00008183"/>
    </source>
</evidence>
<dbReference type="PANTHER" id="PTHR16821:SF2">
    <property type="entry name" value="FRATAXIN, MITOCHONDRIAL"/>
    <property type="match status" value="1"/>
</dbReference>
<dbReference type="GO" id="GO:0004322">
    <property type="term" value="F:ferroxidase activity"/>
    <property type="evidence" value="ECO:0007669"/>
    <property type="project" value="UniProtKB-EC"/>
</dbReference>
<dbReference type="InterPro" id="IPR020895">
    <property type="entry name" value="Frataxin_CS"/>
</dbReference>
<comment type="similarity">
    <text evidence="2">Belongs to the frataxin family.</text>
</comment>
<protein>
    <recommendedName>
        <fullName evidence="3">ferroxidase</fullName>
        <ecNumber evidence="3">1.16.3.1</ecNumber>
    </recommendedName>
</protein>
<reference evidence="13" key="1">
    <citation type="submission" date="2021-01" db="EMBL/GenBank/DDBJ databases">
        <authorList>
            <person name="Corre E."/>
            <person name="Pelletier E."/>
            <person name="Niang G."/>
            <person name="Scheremetjew M."/>
            <person name="Finn R."/>
            <person name="Kale V."/>
            <person name="Holt S."/>
            <person name="Cochrane G."/>
            <person name="Meng A."/>
            <person name="Brown T."/>
            <person name="Cohen L."/>
        </authorList>
    </citation>
    <scope>NUCLEOTIDE SEQUENCE</scope>
    <source>
        <strain evidence="13">NIES-381</strain>
    </source>
</reference>
<organism evidence="13">
    <name type="scientific">Eutreptiella gymnastica</name>
    <dbReference type="NCBI Taxonomy" id="73025"/>
    <lineage>
        <taxon>Eukaryota</taxon>
        <taxon>Discoba</taxon>
        <taxon>Euglenozoa</taxon>
        <taxon>Euglenida</taxon>
        <taxon>Spirocuta</taxon>
        <taxon>Euglenophyceae</taxon>
        <taxon>Eutreptiales</taxon>
        <taxon>Eutreptiaceae</taxon>
        <taxon>Eutreptiella</taxon>
    </lineage>
</organism>
<gene>
    <name evidence="13" type="ORF">EGYM00392_LOCUS48329</name>
</gene>
<dbReference type="EMBL" id="HBGA01130409">
    <property type="protein sequence ID" value="CAD9037171.1"/>
    <property type="molecule type" value="Transcribed_RNA"/>
</dbReference>
<dbReference type="Pfam" id="PF01491">
    <property type="entry name" value="Frataxin_Cyay"/>
    <property type="match status" value="1"/>
</dbReference>
<dbReference type="GO" id="GO:0006826">
    <property type="term" value="P:iron ion transport"/>
    <property type="evidence" value="ECO:0007669"/>
    <property type="project" value="UniProtKB-KW"/>
</dbReference>
<evidence type="ECO:0000256" key="12">
    <source>
        <dbReference type="ARBA" id="ARBA00047990"/>
    </source>
</evidence>
<comment type="subcellular location">
    <subcellularLocation>
        <location evidence="1">Mitochondrion</location>
    </subcellularLocation>
</comment>
<dbReference type="InterPro" id="IPR036524">
    <property type="entry name" value="Frataxin/CyaY_sf"/>
</dbReference>
<dbReference type="GO" id="GO:0005739">
    <property type="term" value="C:mitochondrion"/>
    <property type="evidence" value="ECO:0007669"/>
    <property type="project" value="UniProtKB-SubCell"/>
</dbReference>